<dbReference type="GO" id="GO:0000166">
    <property type="term" value="F:nucleotide binding"/>
    <property type="evidence" value="ECO:0007669"/>
    <property type="project" value="InterPro"/>
</dbReference>
<dbReference type="SUPFAM" id="SSF55347">
    <property type="entry name" value="Glyceraldehyde-3-phosphate dehydrogenase-like, C-terminal domain"/>
    <property type="match status" value="1"/>
</dbReference>
<dbReference type="AlphaFoldDB" id="A0A838A831"/>
<dbReference type="Gene3D" id="3.40.50.720">
    <property type="entry name" value="NAD(P)-binding Rossmann-like Domain"/>
    <property type="match status" value="1"/>
</dbReference>
<dbReference type="Proteomes" id="UP000582974">
    <property type="component" value="Unassembled WGS sequence"/>
</dbReference>
<dbReference type="RefSeq" id="WP_180891263.1">
    <property type="nucleotide sequence ID" value="NZ_JACCKD010000001.1"/>
</dbReference>
<evidence type="ECO:0000313" key="3">
    <source>
        <dbReference type="EMBL" id="MBA0124392.1"/>
    </source>
</evidence>
<accession>A0A838A831</accession>
<evidence type="ECO:0000313" key="4">
    <source>
        <dbReference type="Proteomes" id="UP000582974"/>
    </source>
</evidence>
<name>A0A838A831_9PSEU</name>
<dbReference type="InterPro" id="IPR050463">
    <property type="entry name" value="Gfo/Idh/MocA_oxidrdct_glycsds"/>
</dbReference>
<dbReference type="EMBL" id="JACCKD010000001">
    <property type="protein sequence ID" value="MBA0124392.1"/>
    <property type="molecule type" value="Genomic_DNA"/>
</dbReference>
<feature type="domain" description="Gfo/Idh/MocA-like oxidoreductase N-terminal" evidence="2">
    <location>
        <begin position="3"/>
        <end position="111"/>
    </location>
</feature>
<dbReference type="InterPro" id="IPR000683">
    <property type="entry name" value="Gfo/Idh/MocA-like_OxRdtase_N"/>
</dbReference>
<protein>
    <submittedName>
        <fullName evidence="3">Gfo/Idh/MocA family oxidoreductase</fullName>
    </submittedName>
</protein>
<comment type="caution">
    <text evidence="3">The sequence shown here is derived from an EMBL/GenBank/DDBJ whole genome shotgun (WGS) entry which is preliminary data.</text>
</comment>
<dbReference type="PANTHER" id="PTHR43818:SF11">
    <property type="entry name" value="BCDNA.GH03377"/>
    <property type="match status" value="1"/>
</dbReference>
<evidence type="ECO:0000256" key="1">
    <source>
        <dbReference type="ARBA" id="ARBA00023002"/>
    </source>
</evidence>
<dbReference type="SUPFAM" id="SSF51735">
    <property type="entry name" value="NAD(P)-binding Rossmann-fold domains"/>
    <property type="match status" value="1"/>
</dbReference>
<dbReference type="PANTHER" id="PTHR43818">
    <property type="entry name" value="BCDNA.GH03377"/>
    <property type="match status" value="1"/>
</dbReference>
<keyword evidence="1" id="KW-0560">Oxidoreductase</keyword>
<dbReference type="Pfam" id="PF01408">
    <property type="entry name" value="GFO_IDH_MocA"/>
    <property type="match status" value="1"/>
</dbReference>
<dbReference type="InterPro" id="IPR036291">
    <property type="entry name" value="NAD(P)-bd_dom_sf"/>
</dbReference>
<evidence type="ECO:0000259" key="2">
    <source>
        <dbReference type="Pfam" id="PF01408"/>
    </source>
</evidence>
<sequence length="290" mass="30234">MAVRVGLIGAGPWASAVHAPGLARHPGTSLAAVWSRRPDAASALAAGTGARVCDSVDELLARCDAVAFAVPPSVQAELALRAARAGKHLILEKPLAGDVGAAERLADAAAGVTTVMVLTLRYWSRTRDWLDSLAAHDGWAGASLRWLSGALLSGHGSPWRHEGGALADIGPHALDLLDAGIGEITSVLAAEHTEPDLWNLLLAHACGATSTATLSLSLPMRPTVLECAAYGRHGYRTVSGKPENPAAAYAALLGEFVEHVLAGKHEHPCDVRRGLHLQRILAAAGRRAHR</sequence>
<dbReference type="Gene3D" id="3.30.360.10">
    <property type="entry name" value="Dihydrodipicolinate Reductase, domain 2"/>
    <property type="match status" value="1"/>
</dbReference>
<proteinExistence type="predicted"/>
<dbReference type="GO" id="GO:0016491">
    <property type="term" value="F:oxidoreductase activity"/>
    <property type="evidence" value="ECO:0007669"/>
    <property type="project" value="UniProtKB-KW"/>
</dbReference>
<organism evidence="3 4">
    <name type="scientific">Haloechinothrix aidingensis</name>
    <dbReference type="NCBI Taxonomy" id="2752311"/>
    <lineage>
        <taxon>Bacteria</taxon>
        <taxon>Bacillati</taxon>
        <taxon>Actinomycetota</taxon>
        <taxon>Actinomycetes</taxon>
        <taxon>Pseudonocardiales</taxon>
        <taxon>Pseudonocardiaceae</taxon>
        <taxon>Haloechinothrix</taxon>
    </lineage>
</organism>
<reference evidence="3 4" key="1">
    <citation type="submission" date="2020-07" db="EMBL/GenBank/DDBJ databases">
        <title>Genome of Haloechinothrix sp.</title>
        <authorList>
            <person name="Tang S.-K."/>
            <person name="Yang L."/>
            <person name="Zhu W.-Y."/>
        </authorList>
    </citation>
    <scope>NUCLEOTIDE SEQUENCE [LARGE SCALE GENOMIC DNA]</scope>
    <source>
        <strain evidence="3 4">YIM 98757</strain>
    </source>
</reference>
<keyword evidence="4" id="KW-1185">Reference proteome</keyword>
<gene>
    <name evidence="3" type="ORF">H0B56_02420</name>
</gene>